<proteinExistence type="predicted"/>
<name>A0A5K7YKN3_9BACT</name>
<reference evidence="2 3" key="1">
    <citation type="submission" date="2019-11" db="EMBL/GenBank/DDBJ databases">
        <title>Comparative genomics of hydrocarbon-degrading Desulfosarcina strains.</title>
        <authorList>
            <person name="Watanabe M."/>
            <person name="Kojima H."/>
            <person name="Fukui M."/>
        </authorList>
    </citation>
    <scope>NUCLEOTIDE SEQUENCE [LARGE SCALE GENOMIC DNA]</scope>
    <source>
        <strain evidence="2 3">PL12</strain>
    </source>
</reference>
<dbReference type="EMBL" id="AP021874">
    <property type="protein sequence ID" value="BBO66854.1"/>
    <property type="molecule type" value="Genomic_DNA"/>
</dbReference>
<evidence type="ECO:0000256" key="1">
    <source>
        <dbReference type="SAM" id="SignalP"/>
    </source>
</evidence>
<dbReference type="OrthoDB" id="9843145at2"/>
<feature type="chain" id="PRO_5024284511" evidence="1">
    <location>
        <begin position="25"/>
        <end position="150"/>
    </location>
</feature>
<keyword evidence="3" id="KW-1185">Reference proteome</keyword>
<keyword evidence="1" id="KW-0732">Signal</keyword>
<organism evidence="2 3">
    <name type="scientific">Desulfosarcina alkanivorans</name>
    <dbReference type="NCBI Taxonomy" id="571177"/>
    <lineage>
        <taxon>Bacteria</taxon>
        <taxon>Pseudomonadati</taxon>
        <taxon>Thermodesulfobacteriota</taxon>
        <taxon>Desulfobacteria</taxon>
        <taxon>Desulfobacterales</taxon>
        <taxon>Desulfosarcinaceae</taxon>
        <taxon>Desulfosarcina</taxon>
    </lineage>
</organism>
<dbReference type="Proteomes" id="UP000427906">
    <property type="component" value="Chromosome"/>
</dbReference>
<protein>
    <submittedName>
        <fullName evidence="2">Uncharacterized protein</fullName>
    </submittedName>
</protein>
<feature type="signal peptide" evidence="1">
    <location>
        <begin position="1"/>
        <end position="24"/>
    </location>
</feature>
<sequence length="150" mass="16058">MRKTTFCLLVIAVAAVCGCSGHPAGNTAGVAVLFADDPHVFDPAVLYRGTVVGRLLSRQWGNGVTRLYIAPETPYADLIATNMAIVVKAGRMHLVTLGGVGEPVPADAGICGFVNTFSYRWFKFKHLINSVTMAANRRAMRLQHRSGLAG</sequence>
<dbReference type="AlphaFoldDB" id="A0A5K7YKN3"/>
<dbReference type="RefSeq" id="WP_155315180.1">
    <property type="nucleotide sequence ID" value="NZ_AP021874.1"/>
</dbReference>
<evidence type="ECO:0000313" key="3">
    <source>
        <dbReference type="Proteomes" id="UP000427906"/>
    </source>
</evidence>
<dbReference type="PROSITE" id="PS51257">
    <property type="entry name" value="PROKAR_LIPOPROTEIN"/>
    <property type="match status" value="1"/>
</dbReference>
<evidence type="ECO:0000313" key="2">
    <source>
        <dbReference type="EMBL" id="BBO66854.1"/>
    </source>
</evidence>
<dbReference type="KEGG" id="dalk:DSCA_07840"/>
<gene>
    <name evidence="2" type="ORF">DSCA_07840</name>
</gene>
<accession>A0A5K7YKN3</accession>